<evidence type="ECO:0000259" key="1">
    <source>
        <dbReference type="Pfam" id="PF03478"/>
    </source>
</evidence>
<dbReference type="PANTHER" id="PTHR40891:SF1">
    <property type="entry name" value="DUF295 DOMAIN-CONTAINING PROTEIN"/>
    <property type="match status" value="1"/>
</dbReference>
<dbReference type="EMBL" id="BKCJ010004184">
    <property type="protein sequence ID" value="GEU59513.1"/>
    <property type="molecule type" value="Genomic_DNA"/>
</dbReference>
<evidence type="ECO:0000313" key="2">
    <source>
        <dbReference type="EMBL" id="GEU59513.1"/>
    </source>
</evidence>
<protein>
    <submittedName>
        <fullName evidence="2">Alcohol dehydrogenase, C-terminal</fullName>
    </submittedName>
</protein>
<name>A0A6L2LCP0_TANCI</name>
<dbReference type="PANTHER" id="PTHR40891">
    <property type="entry name" value="DUF295 DOMAIN-CONTAINING PROTEIN"/>
    <property type="match status" value="1"/>
</dbReference>
<dbReference type="Pfam" id="PF03478">
    <property type="entry name" value="Beta-prop_KIB1-4"/>
    <property type="match status" value="1"/>
</dbReference>
<dbReference type="AlphaFoldDB" id="A0A6L2LCP0"/>
<sequence>MPHYRCWILELLEKRVRGCFYGWLILSSHPIINKWSLWNPLTSKIIGLLTLILEDGQYESIRHCCLSAYPDDPTLILLLTRTNKSTFVFCRLDKKKKKFRWTEMSYARQLKKLTHDGELIHIPTSCNGKAYALSTDAGITKFVIHADIVVRDKEVSIKLMLLSECPFPWGLGGKGTMHYLKRSTTELFYIRIYIDEQTMRTEKAPVHLNIFKSDMTCIDWEKMECLKEGDITDYDFDVSAF</sequence>
<gene>
    <name evidence="2" type="ORF">Tci_031491</name>
</gene>
<accession>A0A6L2LCP0</accession>
<reference evidence="2" key="1">
    <citation type="journal article" date="2019" name="Sci. Rep.">
        <title>Draft genome of Tanacetum cinerariifolium, the natural source of mosquito coil.</title>
        <authorList>
            <person name="Yamashiro T."/>
            <person name="Shiraishi A."/>
            <person name="Satake H."/>
            <person name="Nakayama K."/>
        </authorList>
    </citation>
    <scope>NUCLEOTIDE SEQUENCE</scope>
</reference>
<organism evidence="2">
    <name type="scientific">Tanacetum cinerariifolium</name>
    <name type="common">Dalmatian daisy</name>
    <name type="synonym">Chrysanthemum cinerariifolium</name>
    <dbReference type="NCBI Taxonomy" id="118510"/>
    <lineage>
        <taxon>Eukaryota</taxon>
        <taxon>Viridiplantae</taxon>
        <taxon>Streptophyta</taxon>
        <taxon>Embryophyta</taxon>
        <taxon>Tracheophyta</taxon>
        <taxon>Spermatophyta</taxon>
        <taxon>Magnoliopsida</taxon>
        <taxon>eudicotyledons</taxon>
        <taxon>Gunneridae</taxon>
        <taxon>Pentapetalae</taxon>
        <taxon>asterids</taxon>
        <taxon>campanulids</taxon>
        <taxon>Asterales</taxon>
        <taxon>Asteraceae</taxon>
        <taxon>Asteroideae</taxon>
        <taxon>Anthemideae</taxon>
        <taxon>Anthemidinae</taxon>
        <taxon>Tanacetum</taxon>
    </lineage>
</organism>
<dbReference type="InterPro" id="IPR005174">
    <property type="entry name" value="KIB1-4_b-propeller"/>
</dbReference>
<feature type="domain" description="KIB1-4 beta-propeller" evidence="1">
    <location>
        <begin position="11"/>
        <end position="227"/>
    </location>
</feature>
<proteinExistence type="predicted"/>
<comment type="caution">
    <text evidence="2">The sequence shown here is derived from an EMBL/GenBank/DDBJ whole genome shotgun (WGS) entry which is preliminary data.</text>
</comment>